<dbReference type="InterPro" id="IPR010982">
    <property type="entry name" value="Lambda_DNA-bd_dom_sf"/>
</dbReference>
<accession>A0A5R8NEQ9</accession>
<dbReference type="Proteomes" id="UP000306378">
    <property type="component" value="Unassembled WGS sequence"/>
</dbReference>
<reference evidence="2 3" key="1">
    <citation type="submission" date="2019-05" db="EMBL/GenBank/DDBJ databases">
        <title>Genomes sequences of two Nocardia cyriacigeorgica environmental isolates, type strains Nocardia asteroides ATCC 19247 and Nocardia cyriacigeorgica DSM 44484.</title>
        <authorList>
            <person name="Vautrin F."/>
            <person name="Bergeron E."/>
            <person name="Dubost A."/>
            <person name="Abrouk D."/>
            <person name="Rodriguez Nava V."/>
            <person name="Pujic P."/>
        </authorList>
    </citation>
    <scope>NUCLEOTIDE SEQUENCE [LARGE SCALE GENOMIC DNA]</scope>
    <source>
        <strain evidence="2 3">EML 446</strain>
    </source>
</reference>
<comment type="caution">
    <text evidence="2">The sequence shown here is derived from an EMBL/GenBank/DDBJ whole genome shotgun (WGS) entry which is preliminary data.</text>
</comment>
<dbReference type="InterPro" id="IPR013975">
    <property type="entry name" value="Tscrpt_reg_BetR_N"/>
</dbReference>
<dbReference type="GO" id="GO:0003677">
    <property type="term" value="F:DNA binding"/>
    <property type="evidence" value="ECO:0007669"/>
    <property type="project" value="InterPro"/>
</dbReference>
<evidence type="ECO:0000259" key="1">
    <source>
        <dbReference type="PROSITE" id="PS50943"/>
    </source>
</evidence>
<dbReference type="SUPFAM" id="SSF47413">
    <property type="entry name" value="lambda repressor-like DNA-binding domains"/>
    <property type="match status" value="1"/>
</dbReference>
<dbReference type="InterPro" id="IPR001387">
    <property type="entry name" value="Cro/C1-type_HTH"/>
</dbReference>
<evidence type="ECO:0000313" key="2">
    <source>
        <dbReference type="EMBL" id="TLF74096.1"/>
    </source>
</evidence>
<name>A0A5R8NEQ9_9NOCA</name>
<protein>
    <submittedName>
        <fullName evidence="2">Helix-turn-helix transcriptional regulator</fullName>
    </submittedName>
</protein>
<dbReference type="PROSITE" id="PS50943">
    <property type="entry name" value="HTH_CROC1"/>
    <property type="match status" value="1"/>
</dbReference>
<organism evidence="2 3">
    <name type="scientific">Nocardia cyriacigeorgica</name>
    <dbReference type="NCBI Taxonomy" id="135487"/>
    <lineage>
        <taxon>Bacteria</taxon>
        <taxon>Bacillati</taxon>
        <taxon>Actinomycetota</taxon>
        <taxon>Actinomycetes</taxon>
        <taxon>Mycobacteriales</taxon>
        <taxon>Nocardiaceae</taxon>
        <taxon>Nocardia</taxon>
    </lineage>
</organism>
<gene>
    <name evidence="2" type="ORF">FEK34_25605</name>
</gene>
<dbReference type="AlphaFoldDB" id="A0A5R8NEQ9"/>
<sequence length="83" mass="8739">MVTANPVNKLVGGRIRDALKEAGIPQRTACEQTGIAQVTLTRKLGGRAPFTVEELVSLSECVDTDPSVFLAGLKKDPESAGQS</sequence>
<dbReference type="RefSeq" id="WP_138451812.1">
    <property type="nucleotide sequence ID" value="NZ_JARWOB010000023.1"/>
</dbReference>
<dbReference type="Gene3D" id="1.10.260.40">
    <property type="entry name" value="lambda repressor-like DNA-binding domains"/>
    <property type="match status" value="1"/>
</dbReference>
<dbReference type="Pfam" id="PF08667">
    <property type="entry name" value="BetR"/>
    <property type="match status" value="1"/>
</dbReference>
<evidence type="ECO:0000313" key="3">
    <source>
        <dbReference type="Proteomes" id="UP000306378"/>
    </source>
</evidence>
<feature type="domain" description="HTH cro/C1-type" evidence="1">
    <location>
        <begin position="15"/>
        <end position="69"/>
    </location>
</feature>
<dbReference type="EMBL" id="VBUT01000011">
    <property type="protein sequence ID" value="TLF74096.1"/>
    <property type="molecule type" value="Genomic_DNA"/>
</dbReference>
<dbReference type="CDD" id="cd00093">
    <property type="entry name" value="HTH_XRE"/>
    <property type="match status" value="1"/>
</dbReference>
<proteinExistence type="predicted"/>